<dbReference type="PROSITE" id="PS51257">
    <property type="entry name" value="PROKAR_LIPOPROTEIN"/>
    <property type="match status" value="1"/>
</dbReference>
<gene>
    <name evidence="2" type="ORF">Abor_017_138</name>
    <name evidence="1" type="ORF">AcetOrient_orf00944</name>
</gene>
<dbReference type="RefSeq" id="WP_048841298.1">
    <property type="nucleotide sequence ID" value="NZ_BAMX01000017.1"/>
</dbReference>
<dbReference type="AlphaFoldDB" id="A0A2Z5ZE67"/>
<sequence>MIGFKKITFFTLLALSCTFGHKELHAAEPAFDKLDCRHLFAEDVLLSDELETLSKQEQKSIAQDTAPAESQFFVRLDPVPGFGIMKGVTLSPAGRPIKEDSTEHNLDHVRQELAVVRHYEQDKVCLKEGSFTRDRDRLSDDAPRAAP</sequence>
<proteinExistence type="predicted"/>
<dbReference type="EMBL" id="BAMX01000017">
    <property type="protein sequence ID" value="GAN66282.1"/>
    <property type="molecule type" value="Genomic_DNA"/>
</dbReference>
<evidence type="ECO:0000313" key="3">
    <source>
        <dbReference type="Proteomes" id="UP000032670"/>
    </source>
</evidence>
<reference evidence="2 3" key="1">
    <citation type="submission" date="2012-11" db="EMBL/GenBank/DDBJ databases">
        <title>Whole genome sequence of Acetobacter orientalis 21F-2.</title>
        <authorList>
            <person name="Azuma Y."/>
            <person name="Higashiura N."/>
            <person name="Hirakawa H."/>
            <person name="Matsushita K."/>
        </authorList>
    </citation>
    <scope>NUCLEOTIDE SEQUENCE [LARGE SCALE GENOMIC DNA]</scope>
    <source>
        <strain evidence="2 3">21F-2</strain>
    </source>
</reference>
<dbReference type="GeneID" id="76204425"/>
<reference evidence="1 4" key="2">
    <citation type="submission" date="2018-02" db="EMBL/GenBank/DDBJ databases">
        <title>Acetobacter orientalis genome.</title>
        <authorList>
            <person name="Nakashima N."/>
            <person name="Tamura T."/>
        </authorList>
    </citation>
    <scope>NUCLEOTIDE SEQUENCE [LARGE SCALE GENOMIC DNA]</scope>
    <source>
        <strain evidence="1 4">FAN1</strain>
    </source>
</reference>
<accession>A0A0D6NJM9</accession>
<accession>A0A2Z5ZE67</accession>
<dbReference type="Proteomes" id="UP000032670">
    <property type="component" value="Unassembled WGS sequence"/>
</dbReference>
<dbReference type="EMBL" id="AP018515">
    <property type="protein sequence ID" value="BBC79002.1"/>
    <property type="molecule type" value="Genomic_DNA"/>
</dbReference>
<protein>
    <submittedName>
        <fullName evidence="1">Uncharacterized protein</fullName>
    </submittedName>
</protein>
<name>A0A2Z5ZE67_9PROT</name>
<evidence type="ECO:0000313" key="2">
    <source>
        <dbReference type="EMBL" id="GAN66282.1"/>
    </source>
</evidence>
<evidence type="ECO:0000313" key="4">
    <source>
        <dbReference type="Proteomes" id="UP000270034"/>
    </source>
</evidence>
<dbReference type="Proteomes" id="UP000270034">
    <property type="component" value="Chromosome"/>
</dbReference>
<evidence type="ECO:0000313" key="1">
    <source>
        <dbReference type="EMBL" id="BBC79002.1"/>
    </source>
</evidence>
<organism evidence="1 4">
    <name type="scientific">Acetobacter orientalis</name>
    <dbReference type="NCBI Taxonomy" id="146474"/>
    <lineage>
        <taxon>Bacteria</taxon>
        <taxon>Pseudomonadati</taxon>
        <taxon>Pseudomonadota</taxon>
        <taxon>Alphaproteobacteria</taxon>
        <taxon>Acetobacterales</taxon>
        <taxon>Acetobacteraceae</taxon>
        <taxon>Acetobacter</taxon>
    </lineage>
</organism>
<dbReference type="KEGG" id="aot:AcetOri_orf00944"/>
<keyword evidence="3" id="KW-1185">Reference proteome</keyword>